<name>A0A4P9WR82_9FUNG</name>
<proteinExistence type="predicted"/>
<protein>
    <submittedName>
        <fullName evidence="1">Uncharacterized protein</fullName>
    </submittedName>
</protein>
<reference evidence="2" key="1">
    <citation type="journal article" date="2018" name="Nat. Microbiol.">
        <title>Leveraging single-cell genomics to expand the fungal tree of life.</title>
        <authorList>
            <person name="Ahrendt S.R."/>
            <person name="Quandt C.A."/>
            <person name="Ciobanu D."/>
            <person name="Clum A."/>
            <person name="Salamov A."/>
            <person name="Andreopoulos B."/>
            <person name="Cheng J.F."/>
            <person name="Woyke T."/>
            <person name="Pelin A."/>
            <person name="Henrissat B."/>
            <person name="Reynolds N.K."/>
            <person name="Benny G.L."/>
            <person name="Smith M.E."/>
            <person name="James T.Y."/>
            <person name="Grigoriev I.V."/>
        </authorList>
    </citation>
    <scope>NUCLEOTIDE SEQUENCE [LARGE SCALE GENOMIC DNA]</scope>
</reference>
<gene>
    <name evidence="1" type="ORF">BDK51DRAFT_35406</name>
</gene>
<dbReference type="AlphaFoldDB" id="A0A4P9WR82"/>
<keyword evidence="2" id="KW-1185">Reference proteome</keyword>
<evidence type="ECO:0000313" key="2">
    <source>
        <dbReference type="Proteomes" id="UP000269721"/>
    </source>
</evidence>
<organism evidence="1 2">
    <name type="scientific">Blyttiomyces helicus</name>
    <dbReference type="NCBI Taxonomy" id="388810"/>
    <lineage>
        <taxon>Eukaryota</taxon>
        <taxon>Fungi</taxon>
        <taxon>Fungi incertae sedis</taxon>
        <taxon>Chytridiomycota</taxon>
        <taxon>Chytridiomycota incertae sedis</taxon>
        <taxon>Chytridiomycetes</taxon>
        <taxon>Chytridiomycetes incertae sedis</taxon>
        <taxon>Blyttiomyces</taxon>
    </lineage>
</organism>
<evidence type="ECO:0000313" key="1">
    <source>
        <dbReference type="EMBL" id="RKO93740.1"/>
    </source>
</evidence>
<sequence>MTNPRRVQNRAKHPHVSALPRCLALSQLNVNTANCAVKAGAVGMLNGRSGKMSYRFGGSRNLRQRGWDVWRMLGREVPRGTLLERACTHSQVRRSEKNATGGQVGDKSVHARCHGVASCWFNRGLAGDVGGAVTRAGLVDQGLENSLKWHKSLLGSGVGI</sequence>
<dbReference type="EMBL" id="KZ994130">
    <property type="protein sequence ID" value="RKO93740.1"/>
    <property type="molecule type" value="Genomic_DNA"/>
</dbReference>
<dbReference type="Proteomes" id="UP000269721">
    <property type="component" value="Unassembled WGS sequence"/>
</dbReference>
<accession>A0A4P9WR82</accession>